<organism evidence="1 2">
    <name type="scientific">Apatococcus lobatus</name>
    <dbReference type="NCBI Taxonomy" id="904363"/>
    <lineage>
        <taxon>Eukaryota</taxon>
        <taxon>Viridiplantae</taxon>
        <taxon>Chlorophyta</taxon>
        <taxon>core chlorophytes</taxon>
        <taxon>Trebouxiophyceae</taxon>
        <taxon>Chlorellales</taxon>
        <taxon>Chlorellaceae</taxon>
        <taxon>Apatococcus</taxon>
    </lineage>
</organism>
<reference evidence="1 2" key="1">
    <citation type="journal article" date="2024" name="Nat. Commun.">
        <title>Phylogenomics reveals the evolutionary origins of lichenization in chlorophyte algae.</title>
        <authorList>
            <person name="Puginier C."/>
            <person name="Libourel C."/>
            <person name="Otte J."/>
            <person name="Skaloud P."/>
            <person name="Haon M."/>
            <person name="Grisel S."/>
            <person name="Petersen M."/>
            <person name="Berrin J.G."/>
            <person name="Delaux P.M."/>
            <person name="Dal Grande F."/>
            <person name="Keller J."/>
        </authorList>
    </citation>
    <scope>NUCLEOTIDE SEQUENCE [LARGE SCALE GENOMIC DNA]</scope>
    <source>
        <strain evidence="1 2">SAG 2145</strain>
    </source>
</reference>
<evidence type="ECO:0000313" key="2">
    <source>
        <dbReference type="Proteomes" id="UP001438707"/>
    </source>
</evidence>
<sequence>MMVTDFSYKREQARASYEMKRSWLKARRIAIRVLVDLEQRVTGFECPAVHAGTVDPSILHTYLPDETTTHLAGLLSSHMGPHVYWSGFGTRWWIGCRDVPPAALRDMRDRVGWVRGLLRPDNIVFRRL</sequence>
<accession>A0AAW1R0S8</accession>
<name>A0AAW1R0S8_9CHLO</name>
<keyword evidence="2" id="KW-1185">Reference proteome</keyword>
<dbReference type="AlphaFoldDB" id="A0AAW1R0S8"/>
<evidence type="ECO:0000313" key="1">
    <source>
        <dbReference type="EMBL" id="KAK9827184.1"/>
    </source>
</evidence>
<comment type="caution">
    <text evidence="1">The sequence shown here is derived from an EMBL/GenBank/DDBJ whole genome shotgun (WGS) entry which is preliminary data.</text>
</comment>
<gene>
    <name evidence="1" type="ORF">WJX74_009427</name>
</gene>
<dbReference type="Proteomes" id="UP001438707">
    <property type="component" value="Unassembled WGS sequence"/>
</dbReference>
<proteinExistence type="predicted"/>
<dbReference type="EMBL" id="JALJOS010000019">
    <property type="protein sequence ID" value="KAK9827184.1"/>
    <property type="molecule type" value="Genomic_DNA"/>
</dbReference>
<protein>
    <submittedName>
        <fullName evidence="1">Uncharacterized protein</fullName>
    </submittedName>
</protein>